<name>A0A075I2A6_9ARCH</name>
<accession>A0A075I2A6</accession>
<reference evidence="1" key="1">
    <citation type="journal article" date="2014" name="Genome Biol. Evol.">
        <title>Pangenome evidence for extensive interdomain horizontal transfer affecting lineage core and shell genes in uncultured planktonic thaumarchaeota and euryarchaeota.</title>
        <authorList>
            <person name="Deschamps P."/>
            <person name="Zivanovic Y."/>
            <person name="Moreira D."/>
            <person name="Rodriguez-Valera F."/>
            <person name="Lopez-Garcia P."/>
        </authorList>
    </citation>
    <scope>NUCLEOTIDE SEQUENCE</scope>
</reference>
<dbReference type="AlphaFoldDB" id="A0A075I2A6"/>
<proteinExistence type="predicted"/>
<sequence length="48" mass="5330">MQLTDAIQNLIELGEKVIAIPIKSNEIEIDIGTAETYKHALETSYKIA</sequence>
<evidence type="ECO:0000313" key="1">
    <source>
        <dbReference type="EMBL" id="AIF22074.1"/>
    </source>
</evidence>
<dbReference type="EMBL" id="KF901203">
    <property type="protein sequence ID" value="AIF22074.1"/>
    <property type="molecule type" value="Genomic_DNA"/>
</dbReference>
<dbReference type="InterPro" id="IPR029044">
    <property type="entry name" value="Nucleotide-diphossugar_trans"/>
</dbReference>
<organism evidence="1">
    <name type="scientific">uncultured marine thaumarchaeote SAT1000_07_E05</name>
    <dbReference type="NCBI Taxonomy" id="1456364"/>
    <lineage>
        <taxon>Archaea</taxon>
        <taxon>Nitrososphaerota</taxon>
        <taxon>environmental samples</taxon>
    </lineage>
</organism>
<dbReference type="Gene3D" id="3.90.550.10">
    <property type="entry name" value="Spore Coat Polysaccharide Biosynthesis Protein SpsA, Chain A"/>
    <property type="match status" value="1"/>
</dbReference>
<protein>
    <submittedName>
        <fullName evidence="1">Uncharacterized protein</fullName>
    </submittedName>
</protein>